<evidence type="ECO:0008006" key="4">
    <source>
        <dbReference type="Google" id="ProtNLM"/>
    </source>
</evidence>
<accession>A0A220VHR0</accession>
<keyword evidence="3" id="KW-1185">Reference proteome</keyword>
<evidence type="ECO:0000256" key="1">
    <source>
        <dbReference type="SAM" id="SignalP"/>
    </source>
</evidence>
<dbReference type="RefSeq" id="WP_089074630.1">
    <property type="nucleotide sequence ID" value="NZ_CBCSAM010000003.1"/>
</dbReference>
<protein>
    <recommendedName>
        <fullName evidence="4">DUF2860 domain-containing protein</fullName>
    </recommendedName>
</protein>
<organism evidence="2 3">
    <name type="scientific">Paraphotobacterium marinum</name>
    <dbReference type="NCBI Taxonomy" id="1755811"/>
    <lineage>
        <taxon>Bacteria</taxon>
        <taxon>Pseudomonadati</taxon>
        <taxon>Pseudomonadota</taxon>
        <taxon>Gammaproteobacteria</taxon>
        <taxon>Vibrionales</taxon>
        <taxon>Vibrionaceae</taxon>
        <taxon>Paraphotobacterium</taxon>
    </lineage>
</organism>
<sequence>MKNIKMESNLNKLSKLASALLIFSVSGNVLAQQASTGKLAAEPGFAGAAIAAIGFNHTDDQFSTDDDNKMWDGQNNKGNSHTEFNLLPLVNLTYTFNSLQDQIFFGVTRENYYLGRIAAPELGYRHIFDNKTVAQISVFDSFSIYKTWKNPFLTGQDRSKTDDTYKGITGKLDNIYNSGIGITFIAGKRDVDKEQSPNPSIMSRDSNFYYTELSYLTKLNEDLTFRVGGNYTKNNADGSARSFNRYALNATLGTNFASGTIASTIMYASTNYDDKIDVVNLPNKKEKDNTYGINLNYTYPNLFGVKKLFGSVNLDYKYNSSNIDFYEYSSLGGFFGIGYSF</sequence>
<proteinExistence type="predicted"/>
<gene>
    <name evidence="2" type="ORF">CF386_11800</name>
</gene>
<evidence type="ECO:0000313" key="3">
    <source>
        <dbReference type="Proteomes" id="UP000242175"/>
    </source>
</evidence>
<dbReference type="OrthoDB" id="6199337at2"/>
<dbReference type="Pfam" id="PF11059">
    <property type="entry name" value="DUF2860"/>
    <property type="match status" value="1"/>
</dbReference>
<dbReference type="KEGG" id="pmai:CF386_11800"/>
<dbReference type="AlphaFoldDB" id="A0A220VHR0"/>
<feature type="chain" id="PRO_5012307395" description="DUF2860 domain-containing protein" evidence="1">
    <location>
        <begin position="32"/>
        <end position="341"/>
    </location>
</feature>
<reference evidence="2 3" key="1">
    <citation type="journal article" date="2016" name="Int. J. Syst. Evol. Microbiol.">
        <title>Paraphotobacterium marinum gen. nov., sp. nov., a member of the family Vibrionaceae, isolated from surface seawater.</title>
        <authorList>
            <person name="Huang Z."/>
            <person name="Dong C."/>
            <person name="Shao Z."/>
        </authorList>
    </citation>
    <scope>NUCLEOTIDE SEQUENCE [LARGE SCALE GENOMIC DNA]</scope>
    <source>
        <strain evidence="2 3">NSCS20N07D</strain>
    </source>
</reference>
<dbReference type="Proteomes" id="UP000242175">
    <property type="component" value="Chromosome small"/>
</dbReference>
<dbReference type="InterPro" id="IPR016896">
    <property type="entry name" value="DUF2860"/>
</dbReference>
<dbReference type="EMBL" id="CP022356">
    <property type="protein sequence ID" value="ASK79722.1"/>
    <property type="molecule type" value="Genomic_DNA"/>
</dbReference>
<keyword evidence="1" id="KW-0732">Signal</keyword>
<feature type="signal peptide" evidence="1">
    <location>
        <begin position="1"/>
        <end position="31"/>
    </location>
</feature>
<dbReference type="PIRSF" id="PIRSF028696">
    <property type="entry name" value="UCP028696"/>
    <property type="match status" value="1"/>
</dbReference>
<evidence type="ECO:0000313" key="2">
    <source>
        <dbReference type="EMBL" id="ASK79722.1"/>
    </source>
</evidence>
<name>A0A220VHR0_9GAMM</name>